<accession>A0A842IPM2</accession>
<evidence type="ECO:0000313" key="2">
    <source>
        <dbReference type="Proteomes" id="UP000533900"/>
    </source>
</evidence>
<dbReference type="EMBL" id="JACLCP010000002">
    <property type="protein sequence ID" value="MBC2844950.1"/>
    <property type="molecule type" value="Genomic_DNA"/>
</dbReference>
<dbReference type="PROSITE" id="PS51257">
    <property type="entry name" value="PROKAR_LIPOPROTEIN"/>
    <property type="match status" value="1"/>
</dbReference>
<dbReference type="RefSeq" id="WP_185788673.1">
    <property type="nucleotide sequence ID" value="NZ_JACLCP010000002.1"/>
</dbReference>
<comment type="caution">
    <text evidence="1">The sequence shown here is derived from an EMBL/GenBank/DDBJ whole genome shotgun (WGS) entry which is preliminary data.</text>
</comment>
<proteinExistence type="predicted"/>
<organism evidence="1 2">
    <name type="scientific">Winogradskyella flava</name>
    <dbReference type="NCBI Taxonomy" id="1884876"/>
    <lineage>
        <taxon>Bacteria</taxon>
        <taxon>Pseudomonadati</taxon>
        <taxon>Bacteroidota</taxon>
        <taxon>Flavobacteriia</taxon>
        <taxon>Flavobacteriales</taxon>
        <taxon>Flavobacteriaceae</taxon>
        <taxon>Winogradskyella</taxon>
    </lineage>
</organism>
<reference evidence="1" key="1">
    <citation type="submission" date="2020-08" db="EMBL/GenBank/DDBJ databases">
        <title>Winogradskyella ouciana sp. nov., isolated from the hadal seawater of the Mariana Trench.</title>
        <authorList>
            <person name="He X."/>
        </authorList>
    </citation>
    <scope>NUCLEOTIDE SEQUENCE [LARGE SCALE GENOMIC DNA]</scope>
    <source>
        <strain evidence="1">KCTC 52348</strain>
    </source>
</reference>
<name>A0A842IPM2_9FLAO</name>
<dbReference type="Proteomes" id="UP000533900">
    <property type="component" value="Unassembled WGS sequence"/>
</dbReference>
<sequence length="83" mass="9485">MKTQLITLGLIGLFFYSCSENNNSDKKNITEDNLQTITEHKSNVAEIEIAEEELQTIVEQKSNVAEIEIVEEELQTITEQKNK</sequence>
<dbReference type="AlphaFoldDB" id="A0A842IPM2"/>
<protein>
    <submittedName>
        <fullName evidence="1">Uncharacterized protein</fullName>
    </submittedName>
</protein>
<keyword evidence="2" id="KW-1185">Reference proteome</keyword>
<gene>
    <name evidence="1" type="ORF">H7F21_07595</name>
</gene>
<evidence type="ECO:0000313" key="1">
    <source>
        <dbReference type="EMBL" id="MBC2844950.1"/>
    </source>
</evidence>